<organism evidence="1 2">
    <name type="scientific">Kickxella alabastrina</name>
    <dbReference type="NCBI Taxonomy" id="61397"/>
    <lineage>
        <taxon>Eukaryota</taxon>
        <taxon>Fungi</taxon>
        <taxon>Fungi incertae sedis</taxon>
        <taxon>Zoopagomycota</taxon>
        <taxon>Kickxellomycotina</taxon>
        <taxon>Kickxellomycetes</taxon>
        <taxon>Kickxellales</taxon>
        <taxon>Kickxellaceae</taxon>
        <taxon>Kickxella</taxon>
    </lineage>
</organism>
<proteinExistence type="predicted"/>
<protein>
    <submittedName>
        <fullName evidence="1">Uncharacterized protein</fullName>
    </submittedName>
</protein>
<reference evidence="1" key="1">
    <citation type="submission" date="2022-07" db="EMBL/GenBank/DDBJ databases">
        <title>Phylogenomic reconstructions and comparative analyses of Kickxellomycotina fungi.</title>
        <authorList>
            <person name="Reynolds N.K."/>
            <person name="Stajich J.E."/>
            <person name="Barry K."/>
            <person name="Grigoriev I.V."/>
            <person name="Crous P."/>
            <person name="Smith M.E."/>
        </authorList>
    </citation>
    <scope>NUCLEOTIDE SEQUENCE</scope>
    <source>
        <strain evidence="1">Benny 63K</strain>
    </source>
</reference>
<dbReference type="Proteomes" id="UP001150581">
    <property type="component" value="Unassembled WGS sequence"/>
</dbReference>
<name>A0ACC1IAP4_9FUNG</name>
<keyword evidence="2" id="KW-1185">Reference proteome</keyword>
<sequence length="204" mass="22192">MSSVSSFSSHISLGANTLRTSAPNLKRRRSILKPLSQPSAAAPPRKRRVLTATSQKENISEQQPTCTNTTTSFSRGNNAQTGALPANKRSRPALQTLHIKALEYGLRVPVNNTPLGILDQAENIIYNRMHRPMAAPLSIGQRSSRRRVITSPPALLLLPIDIITDANLTSVPALSTASITPVCPRRHSRRNSTGCLESTLLLEM</sequence>
<accession>A0ACC1IAP4</accession>
<comment type="caution">
    <text evidence="1">The sequence shown here is derived from an EMBL/GenBank/DDBJ whole genome shotgun (WGS) entry which is preliminary data.</text>
</comment>
<evidence type="ECO:0000313" key="2">
    <source>
        <dbReference type="Proteomes" id="UP001150581"/>
    </source>
</evidence>
<evidence type="ECO:0000313" key="1">
    <source>
        <dbReference type="EMBL" id="KAJ1891653.1"/>
    </source>
</evidence>
<gene>
    <name evidence="1" type="ORF">LPJ66_006800</name>
</gene>
<dbReference type="EMBL" id="JANBPG010001123">
    <property type="protein sequence ID" value="KAJ1891653.1"/>
    <property type="molecule type" value="Genomic_DNA"/>
</dbReference>